<dbReference type="RefSeq" id="WP_142059931.1">
    <property type="nucleotide sequence ID" value="NZ_VFPA01000004.1"/>
</dbReference>
<feature type="region of interest" description="Disordered" evidence="1">
    <location>
        <begin position="177"/>
        <end position="220"/>
    </location>
</feature>
<evidence type="ECO:0000313" key="3">
    <source>
        <dbReference type="Proteomes" id="UP000315677"/>
    </source>
</evidence>
<accession>A0A543DA74</accession>
<dbReference type="OrthoDB" id="3572003at2"/>
<name>A0A543DA74_9PSEU</name>
<proteinExistence type="predicted"/>
<keyword evidence="3" id="KW-1185">Reference proteome</keyword>
<evidence type="ECO:0000256" key="1">
    <source>
        <dbReference type="SAM" id="MobiDB-lite"/>
    </source>
</evidence>
<organism evidence="2 3">
    <name type="scientific">Pseudonocardia kunmingensis</name>
    <dbReference type="NCBI Taxonomy" id="630975"/>
    <lineage>
        <taxon>Bacteria</taxon>
        <taxon>Bacillati</taxon>
        <taxon>Actinomycetota</taxon>
        <taxon>Actinomycetes</taxon>
        <taxon>Pseudonocardiales</taxon>
        <taxon>Pseudonocardiaceae</taxon>
        <taxon>Pseudonocardia</taxon>
    </lineage>
</organism>
<feature type="compositionally biased region" description="Low complexity" evidence="1">
    <location>
        <begin position="177"/>
        <end position="194"/>
    </location>
</feature>
<comment type="caution">
    <text evidence="2">The sequence shown here is derived from an EMBL/GenBank/DDBJ whole genome shotgun (WGS) entry which is preliminary data.</text>
</comment>
<dbReference type="AlphaFoldDB" id="A0A543DA74"/>
<gene>
    <name evidence="2" type="ORF">FB558_6465</name>
</gene>
<dbReference type="EMBL" id="VFPA01000004">
    <property type="protein sequence ID" value="TQM06220.1"/>
    <property type="molecule type" value="Genomic_DNA"/>
</dbReference>
<sequence length="220" mass="21824">MSAVRRPVIVGLARGAGTSTLAAALHATDGGLLRPGAAGEADVLLCPSDAASVGHAARLARAPAGPRPVLVLAQAPGPPAAPPRAIHGFAAVLALPHLARWAGTDDRATAAAVLAFPPDALPPDVASYAAALRRVVDVLTGSGMLDRLAPPLVSRPAAAVLRIGLQPLPRPVATAAPTTLAATTAPTTTAPVPRWVGPRSEPDDDTLEAGPPPLAAGRAG</sequence>
<reference evidence="2 3" key="1">
    <citation type="submission" date="2019-06" db="EMBL/GenBank/DDBJ databases">
        <title>Sequencing the genomes of 1000 actinobacteria strains.</title>
        <authorList>
            <person name="Klenk H.-P."/>
        </authorList>
    </citation>
    <scope>NUCLEOTIDE SEQUENCE [LARGE SCALE GENOMIC DNA]</scope>
    <source>
        <strain evidence="2 3">DSM 45301</strain>
    </source>
</reference>
<protein>
    <submittedName>
        <fullName evidence="2">Uncharacterized protein</fullName>
    </submittedName>
</protein>
<dbReference type="Proteomes" id="UP000315677">
    <property type="component" value="Unassembled WGS sequence"/>
</dbReference>
<evidence type="ECO:0000313" key="2">
    <source>
        <dbReference type="EMBL" id="TQM06220.1"/>
    </source>
</evidence>